<keyword evidence="2" id="KW-0863">Zinc-finger</keyword>
<gene>
    <name evidence="5" type="ORF">B0H16DRAFT_1880092</name>
</gene>
<dbReference type="GO" id="GO:0005730">
    <property type="term" value="C:nucleolus"/>
    <property type="evidence" value="ECO:0007669"/>
    <property type="project" value="TreeGrafter"/>
</dbReference>
<dbReference type="InterPro" id="IPR001878">
    <property type="entry name" value="Znf_CCHC"/>
</dbReference>
<evidence type="ECO:0000313" key="6">
    <source>
        <dbReference type="Proteomes" id="UP001215598"/>
    </source>
</evidence>
<keyword evidence="2" id="KW-0862">Zinc</keyword>
<proteinExistence type="predicted"/>
<dbReference type="GO" id="GO:0008270">
    <property type="term" value="F:zinc ion binding"/>
    <property type="evidence" value="ECO:0007669"/>
    <property type="project" value="UniProtKB-KW"/>
</dbReference>
<dbReference type="GO" id="GO:0006397">
    <property type="term" value="P:mRNA processing"/>
    <property type="evidence" value="ECO:0007669"/>
    <property type="project" value="UniProtKB-KW"/>
</dbReference>
<evidence type="ECO:0000256" key="1">
    <source>
        <dbReference type="ARBA" id="ARBA00022664"/>
    </source>
</evidence>
<dbReference type="PANTHER" id="PTHR46242">
    <property type="entry name" value="ZINC FINGER CCHC DOMAIN-CONTAINING PROTEIN 9 ZCCHC9"/>
    <property type="match status" value="1"/>
</dbReference>
<feature type="region of interest" description="Disordered" evidence="3">
    <location>
        <begin position="26"/>
        <end position="108"/>
    </location>
</feature>
<dbReference type="Pfam" id="PF00098">
    <property type="entry name" value="zf-CCHC"/>
    <property type="match status" value="1"/>
</dbReference>
<reference evidence="5" key="1">
    <citation type="submission" date="2023-03" db="EMBL/GenBank/DDBJ databases">
        <title>Massive genome expansion in bonnet fungi (Mycena s.s.) driven by repeated elements and novel gene families across ecological guilds.</title>
        <authorList>
            <consortium name="Lawrence Berkeley National Laboratory"/>
            <person name="Harder C.B."/>
            <person name="Miyauchi S."/>
            <person name="Viragh M."/>
            <person name="Kuo A."/>
            <person name="Thoen E."/>
            <person name="Andreopoulos B."/>
            <person name="Lu D."/>
            <person name="Skrede I."/>
            <person name="Drula E."/>
            <person name="Henrissat B."/>
            <person name="Morin E."/>
            <person name="Kohler A."/>
            <person name="Barry K."/>
            <person name="LaButti K."/>
            <person name="Morin E."/>
            <person name="Salamov A."/>
            <person name="Lipzen A."/>
            <person name="Mereny Z."/>
            <person name="Hegedus B."/>
            <person name="Baldrian P."/>
            <person name="Stursova M."/>
            <person name="Weitz H."/>
            <person name="Taylor A."/>
            <person name="Grigoriev I.V."/>
            <person name="Nagy L.G."/>
            <person name="Martin F."/>
            <person name="Kauserud H."/>
        </authorList>
    </citation>
    <scope>NUCLEOTIDE SEQUENCE</scope>
    <source>
        <strain evidence="5">CBHHK182m</strain>
    </source>
</reference>
<evidence type="ECO:0000256" key="3">
    <source>
        <dbReference type="SAM" id="MobiDB-lite"/>
    </source>
</evidence>
<keyword evidence="1" id="KW-0507">mRNA processing</keyword>
<feature type="domain" description="CCHC-type" evidence="4">
    <location>
        <begin position="176"/>
        <end position="191"/>
    </location>
</feature>
<dbReference type="Gene3D" id="4.10.60.10">
    <property type="entry name" value="Zinc finger, CCHC-type"/>
    <property type="match status" value="2"/>
</dbReference>
<evidence type="ECO:0000313" key="5">
    <source>
        <dbReference type="EMBL" id="KAJ7774904.1"/>
    </source>
</evidence>
<dbReference type="GO" id="GO:0003676">
    <property type="term" value="F:nucleic acid binding"/>
    <property type="evidence" value="ECO:0007669"/>
    <property type="project" value="InterPro"/>
</dbReference>
<dbReference type="Proteomes" id="UP001215598">
    <property type="component" value="Unassembled WGS sequence"/>
</dbReference>
<dbReference type="InterPro" id="IPR036875">
    <property type="entry name" value="Znf_CCHC_sf"/>
</dbReference>
<keyword evidence="6" id="KW-1185">Reference proteome</keyword>
<keyword evidence="2" id="KW-0479">Metal-binding</keyword>
<feature type="compositionally biased region" description="Basic residues" evidence="3">
    <location>
        <begin position="89"/>
        <end position="99"/>
    </location>
</feature>
<feature type="compositionally biased region" description="Low complexity" evidence="3">
    <location>
        <begin position="26"/>
        <end position="40"/>
    </location>
</feature>
<comment type="caution">
    <text evidence="5">The sequence shown here is derived from an EMBL/GenBank/DDBJ whole genome shotgun (WGS) entry which is preliminary data.</text>
</comment>
<dbReference type="AlphaFoldDB" id="A0AAD7K1E9"/>
<feature type="compositionally biased region" description="Basic residues" evidence="3">
    <location>
        <begin position="45"/>
        <end position="54"/>
    </location>
</feature>
<protein>
    <recommendedName>
        <fullName evidence="4">CCHC-type domain-containing protein</fullName>
    </recommendedName>
</protein>
<dbReference type="PROSITE" id="PS50158">
    <property type="entry name" value="ZF_CCHC"/>
    <property type="match status" value="2"/>
</dbReference>
<feature type="domain" description="CCHC-type" evidence="4">
    <location>
        <begin position="123"/>
        <end position="138"/>
    </location>
</feature>
<evidence type="ECO:0000256" key="2">
    <source>
        <dbReference type="PROSITE-ProRule" id="PRU00047"/>
    </source>
</evidence>
<sequence length="296" mass="31918">MTRITNFGIKRTYVQAGFDGVATEASVAETATPTVTEEPSTAPPPKKKRKRTKMSQRDGNKAKNAATQEVAAEGTATEALPSTPLPPKPAKKAKPKKSKAPYVSPSEARRLKRVEERNAGTTCFACRLTGHSARDCPSAEGKKTVGICYRCNSTKHTLARCKKPADPLNPLPYASCFVCSGKGHLASGCPQNKARGVYPNGGSCKLCGDTSHLAKDCGLRKQDSTQDSVMFGTGREAGADEDDFHTFKRRKVEVDHDEKQEVKMKRLVDIKAGAHTGIVKPFGANPAKPVKKVVFF</sequence>
<dbReference type="InterPro" id="IPR042246">
    <property type="entry name" value="ZCCHC9"/>
</dbReference>
<evidence type="ECO:0000259" key="4">
    <source>
        <dbReference type="PROSITE" id="PS50158"/>
    </source>
</evidence>
<dbReference type="EMBL" id="JARKIB010000011">
    <property type="protein sequence ID" value="KAJ7774904.1"/>
    <property type="molecule type" value="Genomic_DNA"/>
</dbReference>
<dbReference type="SUPFAM" id="SSF57756">
    <property type="entry name" value="Retrovirus zinc finger-like domains"/>
    <property type="match status" value="2"/>
</dbReference>
<organism evidence="5 6">
    <name type="scientific">Mycena metata</name>
    <dbReference type="NCBI Taxonomy" id="1033252"/>
    <lineage>
        <taxon>Eukaryota</taxon>
        <taxon>Fungi</taxon>
        <taxon>Dikarya</taxon>
        <taxon>Basidiomycota</taxon>
        <taxon>Agaricomycotina</taxon>
        <taxon>Agaricomycetes</taxon>
        <taxon>Agaricomycetidae</taxon>
        <taxon>Agaricales</taxon>
        <taxon>Marasmiineae</taxon>
        <taxon>Mycenaceae</taxon>
        <taxon>Mycena</taxon>
    </lineage>
</organism>
<accession>A0AAD7K1E9</accession>
<dbReference type="PANTHER" id="PTHR46242:SF1">
    <property type="entry name" value="ZINC FINGER CCHC DOMAIN-CONTAINING PROTEIN 9"/>
    <property type="match status" value="1"/>
</dbReference>
<dbReference type="SMART" id="SM00343">
    <property type="entry name" value="ZnF_C2HC"/>
    <property type="match status" value="4"/>
</dbReference>
<name>A0AAD7K1E9_9AGAR</name>